<accession>A0A4C1VSM6</accession>
<name>A0A4C1VSM6_EUMVA</name>
<reference evidence="2 3" key="1">
    <citation type="journal article" date="2019" name="Commun. Biol.">
        <title>The bagworm genome reveals a unique fibroin gene that provides high tensile strength.</title>
        <authorList>
            <person name="Kono N."/>
            <person name="Nakamura H."/>
            <person name="Ohtoshi R."/>
            <person name="Tomita M."/>
            <person name="Numata K."/>
            <person name="Arakawa K."/>
        </authorList>
    </citation>
    <scope>NUCLEOTIDE SEQUENCE [LARGE SCALE GENOMIC DNA]</scope>
</reference>
<keyword evidence="1" id="KW-1133">Transmembrane helix</keyword>
<gene>
    <name evidence="2" type="ORF">EVAR_21151_1</name>
</gene>
<evidence type="ECO:0000313" key="3">
    <source>
        <dbReference type="Proteomes" id="UP000299102"/>
    </source>
</evidence>
<keyword evidence="1" id="KW-0472">Membrane</keyword>
<evidence type="ECO:0000256" key="1">
    <source>
        <dbReference type="SAM" id="Phobius"/>
    </source>
</evidence>
<proteinExistence type="predicted"/>
<evidence type="ECO:0000313" key="2">
    <source>
        <dbReference type="EMBL" id="GBP42146.1"/>
    </source>
</evidence>
<feature type="transmembrane region" description="Helical" evidence="1">
    <location>
        <begin position="47"/>
        <end position="69"/>
    </location>
</feature>
<keyword evidence="1" id="KW-0812">Transmembrane</keyword>
<keyword evidence="3" id="KW-1185">Reference proteome</keyword>
<organism evidence="2 3">
    <name type="scientific">Eumeta variegata</name>
    <name type="common">Bagworm moth</name>
    <name type="synonym">Eumeta japonica</name>
    <dbReference type="NCBI Taxonomy" id="151549"/>
    <lineage>
        <taxon>Eukaryota</taxon>
        <taxon>Metazoa</taxon>
        <taxon>Ecdysozoa</taxon>
        <taxon>Arthropoda</taxon>
        <taxon>Hexapoda</taxon>
        <taxon>Insecta</taxon>
        <taxon>Pterygota</taxon>
        <taxon>Neoptera</taxon>
        <taxon>Endopterygota</taxon>
        <taxon>Lepidoptera</taxon>
        <taxon>Glossata</taxon>
        <taxon>Ditrysia</taxon>
        <taxon>Tineoidea</taxon>
        <taxon>Psychidae</taxon>
        <taxon>Oiketicinae</taxon>
        <taxon>Eumeta</taxon>
    </lineage>
</organism>
<dbReference type="AlphaFoldDB" id="A0A4C1VSM6"/>
<comment type="caution">
    <text evidence="2">The sequence shown here is derived from an EMBL/GenBank/DDBJ whole genome shotgun (WGS) entry which is preliminary data.</text>
</comment>
<dbReference type="EMBL" id="BGZK01000412">
    <property type="protein sequence ID" value="GBP42146.1"/>
    <property type="molecule type" value="Genomic_DNA"/>
</dbReference>
<protein>
    <submittedName>
        <fullName evidence="2">Uncharacterized protein</fullName>
    </submittedName>
</protein>
<sequence>MGFHNRSWAWAGHAKVDNGPGESSIRTFGHPWIYPVVDWTHPKPTSVVLVLTALSLALAHVVVVAVAAVRDALAARCRRNDDIIIDEVYLERDSDDAVV</sequence>
<dbReference type="Proteomes" id="UP000299102">
    <property type="component" value="Unassembled WGS sequence"/>
</dbReference>